<dbReference type="RefSeq" id="WP_380027694.1">
    <property type="nucleotide sequence ID" value="NZ_JBHSHC010000125.1"/>
</dbReference>
<comment type="caution">
    <text evidence="1">The sequence shown here is derived from an EMBL/GenBank/DDBJ whole genome shotgun (WGS) entry which is preliminary data.</text>
</comment>
<keyword evidence="2" id="KW-1185">Reference proteome</keyword>
<evidence type="ECO:0000313" key="2">
    <source>
        <dbReference type="Proteomes" id="UP001596002"/>
    </source>
</evidence>
<name>A0ABV9Q619_9BACL</name>
<sequence length="133" mass="14931">MLVEKRIERMVEQFLIPPKEKGKISVLPSSGIFCAESCLNHVLSKWPFSESVLFQAVRSLSGELWISAQTFARVGTTFRSVVLLESVEECQNLSRNDLIHMLCAVVEEIETELELLRQEGVELAGCGDLFTTN</sequence>
<dbReference type="Proteomes" id="UP001596002">
    <property type="component" value="Unassembled WGS sequence"/>
</dbReference>
<organism evidence="1 2">
    <name type="scientific">Effusibacillus consociatus</name>
    <dbReference type="NCBI Taxonomy" id="1117041"/>
    <lineage>
        <taxon>Bacteria</taxon>
        <taxon>Bacillati</taxon>
        <taxon>Bacillota</taxon>
        <taxon>Bacilli</taxon>
        <taxon>Bacillales</taxon>
        <taxon>Alicyclobacillaceae</taxon>
        <taxon>Effusibacillus</taxon>
    </lineage>
</organism>
<protein>
    <submittedName>
        <fullName evidence="1">Uncharacterized protein</fullName>
    </submittedName>
</protein>
<gene>
    <name evidence="1" type="ORF">ACFO8Q_18470</name>
</gene>
<reference evidence="2" key="1">
    <citation type="journal article" date="2019" name="Int. J. Syst. Evol. Microbiol.">
        <title>The Global Catalogue of Microorganisms (GCM) 10K type strain sequencing project: providing services to taxonomists for standard genome sequencing and annotation.</title>
        <authorList>
            <consortium name="The Broad Institute Genomics Platform"/>
            <consortium name="The Broad Institute Genome Sequencing Center for Infectious Disease"/>
            <person name="Wu L."/>
            <person name="Ma J."/>
        </authorList>
    </citation>
    <scope>NUCLEOTIDE SEQUENCE [LARGE SCALE GENOMIC DNA]</scope>
    <source>
        <strain evidence="2">WYCCWR 12678</strain>
    </source>
</reference>
<dbReference type="EMBL" id="JBHSHC010000125">
    <property type="protein sequence ID" value="MFC4769318.1"/>
    <property type="molecule type" value="Genomic_DNA"/>
</dbReference>
<proteinExistence type="predicted"/>
<accession>A0ABV9Q619</accession>
<evidence type="ECO:0000313" key="1">
    <source>
        <dbReference type="EMBL" id="MFC4769318.1"/>
    </source>
</evidence>